<keyword evidence="8" id="KW-0547">Nucleotide-binding</keyword>
<feature type="domain" description="ABC transmembrane type-1" evidence="7">
    <location>
        <begin position="123"/>
        <end position="366"/>
    </location>
</feature>
<evidence type="ECO:0000256" key="1">
    <source>
        <dbReference type="ARBA" id="ARBA00004651"/>
    </source>
</evidence>
<dbReference type="AlphaFoldDB" id="A0A517SCT8"/>
<evidence type="ECO:0000313" key="8">
    <source>
        <dbReference type="EMBL" id="QDT53938.1"/>
    </source>
</evidence>
<gene>
    <name evidence="8" type="ORF">Pan44_19650</name>
</gene>
<evidence type="ECO:0000259" key="7">
    <source>
        <dbReference type="PROSITE" id="PS50929"/>
    </source>
</evidence>
<evidence type="ECO:0000313" key="9">
    <source>
        <dbReference type="Proteomes" id="UP000315700"/>
    </source>
</evidence>
<dbReference type="GO" id="GO:0005886">
    <property type="term" value="C:plasma membrane"/>
    <property type="evidence" value="ECO:0007669"/>
    <property type="project" value="UniProtKB-SubCell"/>
</dbReference>
<feature type="transmembrane region" description="Helical" evidence="5">
    <location>
        <begin position="310"/>
        <end position="335"/>
    </location>
</feature>
<dbReference type="PROSITE" id="PS50893">
    <property type="entry name" value="ABC_TRANSPORTER_2"/>
    <property type="match status" value="1"/>
</dbReference>
<evidence type="ECO:0000256" key="2">
    <source>
        <dbReference type="ARBA" id="ARBA00022692"/>
    </source>
</evidence>
<name>A0A517SCT8_9PLAN</name>
<dbReference type="OrthoDB" id="9762778at2"/>
<feature type="domain" description="ABC transporter" evidence="6">
    <location>
        <begin position="400"/>
        <end position="633"/>
    </location>
</feature>
<keyword evidence="8" id="KW-0378">Hydrolase</keyword>
<dbReference type="GO" id="GO:0005524">
    <property type="term" value="F:ATP binding"/>
    <property type="evidence" value="ECO:0007669"/>
    <property type="project" value="UniProtKB-KW"/>
</dbReference>
<sequence>MSLTPFEQLLPTRALGRGRGLAAWFWGIVGAVALCGVLVSIALMLDLWIHRGELPLRGDDVARAREFLVVPGLDDGIEFVTLTDQGLAPTVWRNRDTWWGRTLAWIYRTFPAPRTNRGAVAFLLIVGMGCALVRIAARARVRRAAEEYALQSASSLRSHLHRQTLRIGLGDLEGDRATRAQQLFVDEVNAVRDGLSDWITGLCRDIPTILALFLLAVLVDWRLSLICLLPLLGVWWFVDFEQKQGEARRQQAQLNAESAVRLLSAGLCQSRLVRGYAMEAFEQDRFHKNLNQFQSEVSAGRRRQSWSRRLARVAIAALAAMMLYFVGAAVLAHRLAPADAFLLLSSFLAATPSASVFGMLAASRKAVDKAGIPIYAFINEIPEVGQAVGAKFLEPLSRTIIFESVTARRGDRDVLKQLDLRIPAGKTTAIVSLDPLAPRTLGHLLPRFIEPQSGRVLYDSEDIAWGTLESLRAETLYVSGEDNCFSGTVLENITGGEGRYSVSDAADAAKLVHAHSFILRFPMGYETLIGERGERLEPGQAFRIALARAILRKPAVLVVEEPDSPLDDDTKAILDDTYQRISQNRTVIFLPHRLSTVRRCDLIVLLAEGKVAAIGSHAELLKSSEVYRHWEYVSFNAFRKKG</sequence>
<keyword evidence="9" id="KW-1185">Reference proteome</keyword>
<dbReference type="SUPFAM" id="SSF52540">
    <property type="entry name" value="P-loop containing nucleoside triphosphate hydrolases"/>
    <property type="match status" value="1"/>
</dbReference>
<evidence type="ECO:0000259" key="6">
    <source>
        <dbReference type="PROSITE" id="PS50893"/>
    </source>
</evidence>
<dbReference type="PROSITE" id="PS50929">
    <property type="entry name" value="ABC_TM1F"/>
    <property type="match status" value="1"/>
</dbReference>
<organism evidence="8 9">
    <name type="scientific">Caulifigura coniformis</name>
    <dbReference type="NCBI Taxonomy" id="2527983"/>
    <lineage>
        <taxon>Bacteria</taxon>
        <taxon>Pseudomonadati</taxon>
        <taxon>Planctomycetota</taxon>
        <taxon>Planctomycetia</taxon>
        <taxon>Planctomycetales</taxon>
        <taxon>Planctomycetaceae</taxon>
        <taxon>Caulifigura</taxon>
    </lineage>
</organism>
<reference evidence="8 9" key="1">
    <citation type="submission" date="2019-02" db="EMBL/GenBank/DDBJ databases">
        <title>Deep-cultivation of Planctomycetes and their phenomic and genomic characterization uncovers novel biology.</title>
        <authorList>
            <person name="Wiegand S."/>
            <person name="Jogler M."/>
            <person name="Boedeker C."/>
            <person name="Pinto D."/>
            <person name="Vollmers J."/>
            <person name="Rivas-Marin E."/>
            <person name="Kohn T."/>
            <person name="Peeters S.H."/>
            <person name="Heuer A."/>
            <person name="Rast P."/>
            <person name="Oberbeckmann S."/>
            <person name="Bunk B."/>
            <person name="Jeske O."/>
            <person name="Meyerdierks A."/>
            <person name="Storesund J.E."/>
            <person name="Kallscheuer N."/>
            <person name="Luecker S."/>
            <person name="Lage O.M."/>
            <person name="Pohl T."/>
            <person name="Merkel B.J."/>
            <person name="Hornburger P."/>
            <person name="Mueller R.-W."/>
            <person name="Bruemmer F."/>
            <person name="Labrenz M."/>
            <person name="Spormann A.M."/>
            <person name="Op den Camp H."/>
            <person name="Overmann J."/>
            <person name="Amann R."/>
            <person name="Jetten M.S.M."/>
            <person name="Mascher T."/>
            <person name="Medema M.H."/>
            <person name="Devos D.P."/>
            <person name="Kaster A.-K."/>
            <person name="Ovreas L."/>
            <person name="Rohde M."/>
            <person name="Galperin M.Y."/>
            <person name="Jogler C."/>
        </authorList>
    </citation>
    <scope>NUCLEOTIDE SEQUENCE [LARGE SCALE GENOMIC DNA]</scope>
    <source>
        <strain evidence="8 9">Pan44</strain>
    </source>
</reference>
<dbReference type="SUPFAM" id="SSF90123">
    <property type="entry name" value="ABC transporter transmembrane region"/>
    <property type="match status" value="1"/>
</dbReference>
<proteinExistence type="predicted"/>
<evidence type="ECO:0000256" key="5">
    <source>
        <dbReference type="SAM" id="Phobius"/>
    </source>
</evidence>
<dbReference type="PANTHER" id="PTHR24221">
    <property type="entry name" value="ATP-BINDING CASSETTE SUB-FAMILY B"/>
    <property type="match status" value="1"/>
</dbReference>
<dbReference type="EC" id="3.6.3.-" evidence="8"/>
<evidence type="ECO:0000256" key="4">
    <source>
        <dbReference type="ARBA" id="ARBA00023136"/>
    </source>
</evidence>
<dbReference type="InterPro" id="IPR036640">
    <property type="entry name" value="ABC1_TM_sf"/>
</dbReference>
<evidence type="ECO:0000256" key="3">
    <source>
        <dbReference type="ARBA" id="ARBA00022989"/>
    </source>
</evidence>
<dbReference type="Gene3D" id="1.20.1560.10">
    <property type="entry name" value="ABC transporter type 1, transmembrane domain"/>
    <property type="match status" value="1"/>
</dbReference>
<keyword evidence="4 5" id="KW-0472">Membrane</keyword>
<dbReference type="Pfam" id="PF00005">
    <property type="entry name" value="ABC_tran"/>
    <property type="match status" value="1"/>
</dbReference>
<dbReference type="InterPro" id="IPR039421">
    <property type="entry name" value="Type_1_exporter"/>
</dbReference>
<comment type="subcellular location">
    <subcellularLocation>
        <location evidence="1">Cell membrane</location>
        <topology evidence="1">Multi-pass membrane protein</topology>
    </subcellularLocation>
</comment>
<dbReference type="EMBL" id="CP036271">
    <property type="protein sequence ID" value="QDT53938.1"/>
    <property type="molecule type" value="Genomic_DNA"/>
</dbReference>
<dbReference type="Pfam" id="PF00664">
    <property type="entry name" value="ABC_membrane"/>
    <property type="match status" value="1"/>
</dbReference>
<dbReference type="GO" id="GO:0034040">
    <property type="term" value="F:ATPase-coupled lipid transmembrane transporter activity"/>
    <property type="evidence" value="ECO:0007669"/>
    <property type="project" value="TreeGrafter"/>
</dbReference>
<feature type="transmembrane region" description="Helical" evidence="5">
    <location>
        <begin position="118"/>
        <end position="137"/>
    </location>
</feature>
<dbReference type="InterPro" id="IPR011527">
    <property type="entry name" value="ABC1_TM_dom"/>
</dbReference>
<dbReference type="InterPro" id="IPR027417">
    <property type="entry name" value="P-loop_NTPase"/>
</dbReference>
<dbReference type="Proteomes" id="UP000315700">
    <property type="component" value="Chromosome"/>
</dbReference>
<feature type="transmembrane region" description="Helical" evidence="5">
    <location>
        <begin position="23"/>
        <end position="49"/>
    </location>
</feature>
<dbReference type="Gene3D" id="3.40.50.300">
    <property type="entry name" value="P-loop containing nucleotide triphosphate hydrolases"/>
    <property type="match status" value="1"/>
</dbReference>
<dbReference type="PANTHER" id="PTHR24221:SF654">
    <property type="entry name" value="ATP-BINDING CASSETTE SUB-FAMILY B MEMBER 6"/>
    <property type="match status" value="1"/>
</dbReference>
<dbReference type="InParanoid" id="A0A517SCT8"/>
<keyword evidence="3 5" id="KW-1133">Transmembrane helix</keyword>
<dbReference type="GO" id="GO:0140359">
    <property type="term" value="F:ABC-type transporter activity"/>
    <property type="evidence" value="ECO:0007669"/>
    <property type="project" value="InterPro"/>
</dbReference>
<keyword evidence="8" id="KW-0067">ATP-binding</keyword>
<keyword evidence="2 5" id="KW-0812">Transmembrane</keyword>
<dbReference type="RefSeq" id="WP_145029557.1">
    <property type="nucleotide sequence ID" value="NZ_CP036271.1"/>
</dbReference>
<accession>A0A517SCT8</accession>
<dbReference type="GO" id="GO:0016887">
    <property type="term" value="F:ATP hydrolysis activity"/>
    <property type="evidence" value="ECO:0007669"/>
    <property type="project" value="InterPro"/>
</dbReference>
<dbReference type="KEGG" id="ccos:Pan44_19650"/>
<protein>
    <submittedName>
        <fullName evidence="8">Multidrug export ATP-binding/permease protein</fullName>
        <ecNumber evidence="8">3.6.3.-</ecNumber>
    </submittedName>
</protein>
<dbReference type="InterPro" id="IPR003439">
    <property type="entry name" value="ABC_transporter-like_ATP-bd"/>
</dbReference>